<dbReference type="PANTHER" id="PTHR47245">
    <property type="entry name" value="PEPTIDYLPROLYL ISOMERASE"/>
    <property type="match status" value="1"/>
</dbReference>
<sequence length="654" mass="75020">MNFNKLMLGICFLGMVATAQKVKKEELFTIDNKPYYSDEFVRVYKKNLDLVKDESQKDLDQYLELFIGYKLKINKAYKLGLEKGGAYHQELNQYRDQLAKGYMTDTKVTKELVDEAYQRSLKEIRASHILILADENAVPADTLKAWNKIQEVYKKAAAGEDFDKLAEQYSQDPSAKENKGDLGYFSAFRMVYPFENAAYKTAKGQVSKPFRTRFGYHILKVDDVRDNRGEVSVAHIMVLSPADADEATKAAAKQKIFDVYQKLQQGENFESLAKQFSDDKSSSSKGGVLNRFGSGQLSSEEFENVAFSLSKDKPLSEPFQSAFGWHIVKFIDRYPVKTLAEMQAELESKVSKDDRSKLIAESMSEKLHKKYNVKRNDKMYKAVKATVTDDYYKSEWKKPNLDNFKDKLLTVKDSVYPASNFVNYLFIQQKAGHTEKPIGALVDKVYAKYEDEQLNSYYKGDLEKEFPEFAAVMDEYRDGLLLFDLMEKEIWQRSKTDTLGLKAYFEQNKANYSWKNRADVVIASSTSQDVIKEARKMLQKDAAADAIKQKLNVKDKVNVMTTSGTFEEGNDALPKGMKFEKGVSEIIKDGDYYFVVKVNKVMPAGPKTLDEAKGKVVNDYQQSLEENWVKDLRKEFTVVVNRPNFEELKKEMKQ</sequence>
<dbReference type="SUPFAM" id="SSF54534">
    <property type="entry name" value="FKBP-like"/>
    <property type="match status" value="2"/>
</dbReference>
<dbReference type="InterPro" id="IPR046357">
    <property type="entry name" value="PPIase_dom_sf"/>
</dbReference>
<keyword evidence="1" id="KW-0697">Rotamase</keyword>
<dbReference type="PANTHER" id="PTHR47245:SF2">
    <property type="entry name" value="PEPTIDYL-PROLYL CIS-TRANS ISOMERASE HP_0175-RELATED"/>
    <property type="match status" value="1"/>
</dbReference>
<dbReference type="InterPro" id="IPR000297">
    <property type="entry name" value="PPIase_PpiC"/>
</dbReference>
<feature type="domain" description="PpiC" evidence="2">
    <location>
        <begin position="121"/>
        <end position="223"/>
    </location>
</feature>
<dbReference type="InterPro" id="IPR050245">
    <property type="entry name" value="PrsA_foldase"/>
</dbReference>
<dbReference type="EMBL" id="JAAMPU010000104">
    <property type="protein sequence ID" value="NMH28000.1"/>
    <property type="molecule type" value="Genomic_DNA"/>
</dbReference>
<dbReference type="PROSITE" id="PS50198">
    <property type="entry name" value="PPIC_PPIASE_2"/>
    <property type="match status" value="2"/>
</dbReference>
<name>A0A972FML0_9FLAO</name>
<accession>A0A972FML0</accession>
<evidence type="ECO:0000256" key="1">
    <source>
        <dbReference type="PROSITE-ProRule" id="PRU00278"/>
    </source>
</evidence>
<dbReference type="Proteomes" id="UP000712080">
    <property type="component" value="Unassembled WGS sequence"/>
</dbReference>
<evidence type="ECO:0000313" key="4">
    <source>
        <dbReference type="Proteomes" id="UP000712080"/>
    </source>
</evidence>
<dbReference type="GO" id="GO:0003755">
    <property type="term" value="F:peptidyl-prolyl cis-trans isomerase activity"/>
    <property type="evidence" value="ECO:0007669"/>
    <property type="project" value="UniProtKB-KW"/>
</dbReference>
<keyword evidence="4" id="KW-1185">Reference proteome</keyword>
<evidence type="ECO:0000259" key="2">
    <source>
        <dbReference type="PROSITE" id="PS50198"/>
    </source>
</evidence>
<dbReference type="RefSeq" id="WP_169527114.1">
    <property type="nucleotide sequence ID" value="NZ_JAAMPU010000104.1"/>
</dbReference>
<feature type="domain" description="PpiC" evidence="2">
    <location>
        <begin position="228"/>
        <end position="332"/>
    </location>
</feature>
<proteinExistence type="predicted"/>
<dbReference type="Gene3D" id="3.10.50.40">
    <property type="match status" value="2"/>
</dbReference>
<keyword evidence="1 3" id="KW-0413">Isomerase</keyword>
<gene>
    <name evidence="3" type="ORF">G6047_08145</name>
</gene>
<dbReference type="AlphaFoldDB" id="A0A972FML0"/>
<evidence type="ECO:0000313" key="3">
    <source>
        <dbReference type="EMBL" id="NMH28000.1"/>
    </source>
</evidence>
<dbReference type="Pfam" id="PF13145">
    <property type="entry name" value="Rotamase_2"/>
    <property type="match status" value="1"/>
</dbReference>
<protein>
    <submittedName>
        <fullName evidence="3">Peptidylprolyl isomerase</fullName>
    </submittedName>
</protein>
<organism evidence="3 4">
    <name type="scientific">Flavobacterium silvaticum</name>
    <dbReference type="NCBI Taxonomy" id="1852020"/>
    <lineage>
        <taxon>Bacteria</taxon>
        <taxon>Pseudomonadati</taxon>
        <taxon>Bacteroidota</taxon>
        <taxon>Flavobacteriia</taxon>
        <taxon>Flavobacteriales</taxon>
        <taxon>Flavobacteriaceae</taxon>
        <taxon>Flavobacterium</taxon>
    </lineage>
</organism>
<comment type="caution">
    <text evidence="3">The sequence shown here is derived from an EMBL/GenBank/DDBJ whole genome shotgun (WGS) entry which is preliminary data.</text>
</comment>
<dbReference type="Pfam" id="PF00639">
    <property type="entry name" value="Rotamase"/>
    <property type="match status" value="2"/>
</dbReference>
<reference evidence="3" key="1">
    <citation type="submission" date="2020-02" db="EMBL/GenBank/DDBJ databases">
        <title>Flavobacterium sp. genome.</title>
        <authorList>
            <person name="Jung H.S."/>
            <person name="Baek J.H."/>
            <person name="Jeon C.O."/>
        </authorList>
    </citation>
    <scope>NUCLEOTIDE SEQUENCE</scope>
    <source>
        <strain evidence="3">SE-s28</strain>
    </source>
</reference>